<sequence length="160" mass="17336">MDRKQSTVRVNSRAGEGCVSMATWRRENSNLVLSMAGLSSLTSAAAYASSAQQRGARAYVASRLESKLWSETNARGADGDGARDERGKDEQKDKSAKKGPRATTSEALHISDSPGSSPRRCLFQHEVVIAYPQGIYITEKYVKSPSSPAPVLWIGSLNME</sequence>
<name>A0A2R6XGE8_MARPO</name>
<reference evidence="3" key="1">
    <citation type="journal article" date="2017" name="Cell">
        <title>Insights into land plant evolution garnered from the Marchantia polymorpha genome.</title>
        <authorList>
            <person name="Bowman J.L."/>
            <person name="Kohchi T."/>
            <person name="Yamato K.T."/>
            <person name="Jenkins J."/>
            <person name="Shu S."/>
            <person name="Ishizaki K."/>
            <person name="Yamaoka S."/>
            <person name="Nishihama R."/>
            <person name="Nakamura Y."/>
            <person name="Berger F."/>
            <person name="Adam C."/>
            <person name="Aki S.S."/>
            <person name="Althoff F."/>
            <person name="Araki T."/>
            <person name="Arteaga-Vazquez M.A."/>
            <person name="Balasubrmanian S."/>
            <person name="Barry K."/>
            <person name="Bauer D."/>
            <person name="Boehm C.R."/>
            <person name="Briginshaw L."/>
            <person name="Caballero-Perez J."/>
            <person name="Catarino B."/>
            <person name="Chen F."/>
            <person name="Chiyoda S."/>
            <person name="Chovatia M."/>
            <person name="Davies K.M."/>
            <person name="Delmans M."/>
            <person name="Demura T."/>
            <person name="Dierschke T."/>
            <person name="Dolan L."/>
            <person name="Dorantes-Acosta A.E."/>
            <person name="Eklund D.M."/>
            <person name="Florent S.N."/>
            <person name="Flores-Sandoval E."/>
            <person name="Fujiyama A."/>
            <person name="Fukuzawa H."/>
            <person name="Galik B."/>
            <person name="Grimanelli D."/>
            <person name="Grimwood J."/>
            <person name="Grossniklaus U."/>
            <person name="Hamada T."/>
            <person name="Haseloff J."/>
            <person name="Hetherington A.J."/>
            <person name="Higo A."/>
            <person name="Hirakawa Y."/>
            <person name="Hundley H.N."/>
            <person name="Ikeda Y."/>
            <person name="Inoue K."/>
            <person name="Inoue S.I."/>
            <person name="Ishida S."/>
            <person name="Jia Q."/>
            <person name="Kakita M."/>
            <person name="Kanazawa T."/>
            <person name="Kawai Y."/>
            <person name="Kawashima T."/>
            <person name="Kennedy M."/>
            <person name="Kinose K."/>
            <person name="Kinoshita T."/>
            <person name="Kohara Y."/>
            <person name="Koide E."/>
            <person name="Komatsu K."/>
            <person name="Kopischke S."/>
            <person name="Kubo M."/>
            <person name="Kyozuka J."/>
            <person name="Lagercrantz U."/>
            <person name="Lin S.S."/>
            <person name="Lindquist E."/>
            <person name="Lipzen A.M."/>
            <person name="Lu C.W."/>
            <person name="De Luna E."/>
            <person name="Martienssen R.A."/>
            <person name="Minamino N."/>
            <person name="Mizutani M."/>
            <person name="Mizutani M."/>
            <person name="Mochizuki N."/>
            <person name="Monte I."/>
            <person name="Mosher R."/>
            <person name="Nagasaki H."/>
            <person name="Nakagami H."/>
            <person name="Naramoto S."/>
            <person name="Nishitani K."/>
            <person name="Ohtani M."/>
            <person name="Okamoto T."/>
            <person name="Okumura M."/>
            <person name="Phillips J."/>
            <person name="Pollak B."/>
            <person name="Reinders A."/>
            <person name="Rovekamp M."/>
            <person name="Sano R."/>
            <person name="Sawa S."/>
            <person name="Schmid M.W."/>
            <person name="Shirakawa M."/>
            <person name="Solano R."/>
            <person name="Spunde A."/>
            <person name="Suetsugu N."/>
            <person name="Sugano S."/>
            <person name="Sugiyama A."/>
            <person name="Sun R."/>
            <person name="Suzuki Y."/>
            <person name="Takenaka M."/>
            <person name="Takezawa D."/>
            <person name="Tomogane H."/>
            <person name="Tsuzuki M."/>
            <person name="Ueda T."/>
            <person name="Umeda M."/>
            <person name="Ward J.M."/>
            <person name="Watanabe Y."/>
            <person name="Yazaki K."/>
            <person name="Yokoyama R."/>
            <person name="Yoshitake Y."/>
            <person name="Yotsui I."/>
            <person name="Zachgo S."/>
            <person name="Schmutz J."/>
        </authorList>
    </citation>
    <scope>NUCLEOTIDE SEQUENCE [LARGE SCALE GENOMIC DNA]</scope>
    <source>
        <strain evidence="3">Tak-1</strain>
    </source>
</reference>
<evidence type="ECO:0000313" key="3">
    <source>
        <dbReference type="Proteomes" id="UP000244005"/>
    </source>
</evidence>
<dbReference type="EMBL" id="KZ772687">
    <property type="protein sequence ID" value="PTQ45190.1"/>
    <property type="molecule type" value="Genomic_DNA"/>
</dbReference>
<keyword evidence="3" id="KW-1185">Reference proteome</keyword>
<feature type="region of interest" description="Disordered" evidence="1">
    <location>
        <begin position="70"/>
        <end position="118"/>
    </location>
</feature>
<evidence type="ECO:0000256" key="1">
    <source>
        <dbReference type="SAM" id="MobiDB-lite"/>
    </source>
</evidence>
<proteinExistence type="predicted"/>
<organism evidence="2 3">
    <name type="scientific">Marchantia polymorpha</name>
    <name type="common">Common liverwort</name>
    <name type="synonym">Marchantia aquatica</name>
    <dbReference type="NCBI Taxonomy" id="3197"/>
    <lineage>
        <taxon>Eukaryota</taxon>
        <taxon>Viridiplantae</taxon>
        <taxon>Streptophyta</taxon>
        <taxon>Embryophyta</taxon>
        <taxon>Marchantiophyta</taxon>
        <taxon>Marchantiopsida</taxon>
        <taxon>Marchantiidae</taxon>
        <taxon>Marchantiales</taxon>
        <taxon>Marchantiaceae</taxon>
        <taxon>Marchantia</taxon>
    </lineage>
</organism>
<dbReference type="AlphaFoldDB" id="A0A2R6XGE8"/>
<dbReference type="Proteomes" id="UP000244005">
    <property type="component" value="Unassembled WGS sequence"/>
</dbReference>
<dbReference type="Gramene" id="Mp2g07260.1">
    <property type="protein sequence ID" value="Mp2g07260.1.cds"/>
    <property type="gene ID" value="Mp2g07260"/>
</dbReference>
<evidence type="ECO:0000313" key="2">
    <source>
        <dbReference type="EMBL" id="PTQ45190.1"/>
    </source>
</evidence>
<protein>
    <submittedName>
        <fullName evidence="2">Uncharacterized protein</fullName>
    </submittedName>
</protein>
<gene>
    <name evidence="2" type="ORF">MARPO_0015s0014</name>
</gene>
<accession>A0A2R6XGE8</accession>
<feature type="compositionally biased region" description="Basic and acidic residues" evidence="1">
    <location>
        <begin position="77"/>
        <end position="96"/>
    </location>
</feature>